<keyword evidence="1" id="KW-1133">Transmembrane helix</keyword>
<keyword evidence="1" id="KW-0472">Membrane</keyword>
<reference evidence="2 3" key="1">
    <citation type="journal article" date="2013" name="BMC Genomics">
        <title>Comparative genomics of parasitic silkworm microsporidia reveal an association between genome expansion and host adaptation.</title>
        <authorList>
            <person name="Pan G."/>
            <person name="Xu J."/>
            <person name="Li T."/>
            <person name="Xia Q."/>
            <person name="Liu S.L."/>
            <person name="Zhang G."/>
            <person name="Li S."/>
            <person name="Li C."/>
            <person name="Liu H."/>
            <person name="Yang L."/>
            <person name="Liu T."/>
            <person name="Zhang X."/>
            <person name="Wu Z."/>
            <person name="Fan W."/>
            <person name="Dang X."/>
            <person name="Xiang H."/>
            <person name="Tao M."/>
            <person name="Li Y."/>
            <person name="Hu J."/>
            <person name="Li Z."/>
            <person name="Lin L."/>
            <person name="Luo J."/>
            <person name="Geng L."/>
            <person name="Wang L."/>
            <person name="Long M."/>
            <person name="Wan Y."/>
            <person name="He N."/>
            <person name="Zhang Z."/>
            <person name="Lu C."/>
            <person name="Keeling P.J."/>
            <person name="Wang J."/>
            <person name="Xiang Z."/>
            <person name="Zhou Z."/>
        </authorList>
    </citation>
    <scope>NUCLEOTIDE SEQUENCE [LARGE SCALE GENOMIC DNA]</scope>
    <source>
        <strain evidence="3">CQ1 / CVCC 102059</strain>
    </source>
</reference>
<evidence type="ECO:0000256" key="1">
    <source>
        <dbReference type="SAM" id="Phobius"/>
    </source>
</evidence>
<gene>
    <name evidence="2" type="ORF">NBO_477g0002</name>
</gene>
<keyword evidence="1" id="KW-0812">Transmembrane</keyword>
<dbReference type="Proteomes" id="UP000016927">
    <property type="component" value="Unassembled WGS sequence"/>
</dbReference>
<proteinExistence type="predicted"/>
<protein>
    <submittedName>
        <fullName evidence="2">Uncharacterized protein</fullName>
    </submittedName>
</protein>
<keyword evidence="3" id="KW-1185">Reference proteome</keyword>
<dbReference type="EMBL" id="KB909385">
    <property type="protein sequence ID" value="EOB12276.1"/>
    <property type="molecule type" value="Genomic_DNA"/>
</dbReference>
<evidence type="ECO:0000313" key="3">
    <source>
        <dbReference type="Proteomes" id="UP000016927"/>
    </source>
</evidence>
<name>R0KNL8_NOSB1</name>
<evidence type="ECO:0000313" key="2">
    <source>
        <dbReference type="EMBL" id="EOB12276.1"/>
    </source>
</evidence>
<feature type="transmembrane region" description="Helical" evidence="1">
    <location>
        <begin position="6"/>
        <end position="28"/>
    </location>
</feature>
<sequence length="239" mass="27551">MIFKGGIFMPVALCGVVVLLICLGYMIYKTYSKDKTKMQTAPQPKSKTKIYLHNFKKSIGELTDHKEFDVKLNGEHIQDMQNIYAFIHDDDEVIRGLIYDAQFCIAMMKNGQSKKSDKTSSNKINGLFDFYPGQKVDSKGFKKYLEEYVKYLNVGKPKKENEISFLEATYYLKACSKGDYMKYLKLASLEKDLKKNNLIPKDFKYSLDYVSNQKNEFIVCILSNLYSLAIGFCNKPPEN</sequence>
<organism evidence="2 3">
    <name type="scientific">Nosema bombycis (strain CQ1 / CVCC 102059)</name>
    <name type="common">Microsporidian parasite</name>
    <name type="synonym">Pebrine of silkworm</name>
    <dbReference type="NCBI Taxonomy" id="578461"/>
    <lineage>
        <taxon>Eukaryota</taxon>
        <taxon>Fungi</taxon>
        <taxon>Fungi incertae sedis</taxon>
        <taxon>Microsporidia</taxon>
        <taxon>Nosematidae</taxon>
        <taxon>Nosema</taxon>
    </lineage>
</organism>
<dbReference type="HOGENOM" id="CLU_1161445_0_0_1"/>
<dbReference type="VEuPathDB" id="MicrosporidiaDB:NBO_477g0002"/>
<dbReference type="AlphaFoldDB" id="R0KNL8"/>
<accession>R0KNL8</accession>